<dbReference type="PRINTS" id="PR00457">
    <property type="entry name" value="ANPEROXIDASE"/>
</dbReference>
<dbReference type="Gene3D" id="1.10.640.10">
    <property type="entry name" value="Haem peroxidase domain superfamily, animal type"/>
    <property type="match status" value="1"/>
</dbReference>
<evidence type="ECO:0000256" key="4">
    <source>
        <dbReference type="ARBA" id="ARBA00012350"/>
    </source>
</evidence>
<comment type="subcellular location">
    <subcellularLocation>
        <location evidence="2">Endomembrane system</location>
    </subcellularLocation>
</comment>
<dbReference type="FunFam" id="1.50.10.20:FF:000006">
    <property type="entry name" value="Mannan endo-1,6-alpha-mannosidase"/>
    <property type="match status" value="1"/>
</dbReference>
<evidence type="ECO:0000256" key="6">
    <source>
        <dbReference type="ARBA" id="ARBA00022801"/>
    </source>
</evidence>
<evidence type="ECO:0000256" key="7">
    <source>
        <dbReference type="ARBA" id="ARBA00023136"/>
    </source>
</evidence>
<dbReference type="Pfam" id="PF03098">
    <property type="entry name" value="An_peroxidase"/>
    <property type="match status" value="1"/>
</dbReference>
<dbReference type="SUPFAM" id="SSF48264">
    <property type="entry name" value="Cytochrome P450"/>
    <property type="match status" value="1"/>
</dbReference>
<dbReference type="GO" id="GO:0009272">
    <property type="term" value="P:fungal-type cell wall biogenesis"/>
    <property type="evidence" value="ECO:0007669"/>
    <property type="project" value="TreeGrafter"/>
</dbReference>
<comment type="catalytic activity">
    <reaction evidence="1">
        <text>Random hydrolysis of (1-&gt;6)-alpha-D-mannosidic linkages in unbranched (1-&gt;6)-mannans.</text>
        <dbReference type="EC" id="3.2.1.101"/>
    </reaction>
</comment>
<keyword evidence="6" id="KW-0378">Hydrolase</keyword>
<dbReference type="STRING" id="1081105.A0A162JMC0"/>
<evidence type="ECO:0000256" key="5">
    <source>
        <dbReference type="ARBA" id="ARBA00022729"/>
    </source>
</evidence>
<feature type="transmembrane region" description="Helical" evidence="12">
    <location>
        <begin position="1560"/>
        <end position="1582"/>
    </location>
</feature>
<dbReference type="Gene3D" id="1.10.630.10">
    <property type="entry name" value="Cytochrome P450"/>
    <property type="match status" value="1"/>
</dbReference>
<dbReference type="GO" id="GO:0006979">
    <property type="term" value="P:response to oxidative stress"/>
    <property type="evidence" value="ECO:0007669"/>
    <property type="project" value="InterPro"/>
</dbReference>
<dbReference type="PANTHER" id="PTHR12145">
    <property type="entry name" value="MANNAN ENDO-1,6-ALPHA-MANNOSIDASE DCW1"/>
    <property type="match status" value="1"/>
</dbReference>
<protein>
    <recommendedName>
        <fullName evidence="4">mannan endo-1,6-alpha-mannosidase</fullName>
        <ecNumber evidence="4">3.2.1.101</ecNumber>
    </recommendedName>
</protein>
<keyword evidence="10" id="KW-0479">Metal-binding</keyword>
<dbReference type="PROSITE" id="PS50292">
    <property type="entry name" value="PEROXIDASE_3"/>
    <property type="match status" value="1"/>
</dbReference>
<evidence type="ECO:0000256" key="2">
    <source>
        <dbReference type="ARBA" id="ARBA00004308"/>
    </source>
</evidence>
<keyword evidence="9" id="KW-0326">Glycosidase</keyword>
<dbReference type="InterPro" id="IPR037120">
    <property type="entry name" value="Haem_peroxidase_sf_animal"/>
</dbReference>
<feature type="region of interest" description="Disordered" evidence="11">
    <location>
        <begin position="1518"/>
        <end position="1554"/>
    </location>
</feature>
<dbReference type="InterPro" id="IPR014480">
    <property type="entry name" value="Mannan-1_6-alpha_mannosidase"/>
</dbReference>
<dbReference type="GO" id="GO:0020037">
    <property type="term" value="F:heme binding"/>
    <property type="evidence" value="ECO:0007669"/>
    <property type="project" value="InterPro"/>
</dbReference>
<dbReference type="EMBL" id="AZHC01000010">
    <property type="protein sequence ID" value="OAA44133.1"/>
    <property type="molecule type" value="Genomic_DNA"/>
</dbReference>
<name>A0A162JMC0_METRR</name>
<keyword evidence="10" id="KW-0408">Iron</keyword>
<dbReference type="Gene3D" id="1.50.10.20">
    <property type="match status" value="1"/>
</dbReference>
<keyword evidence="12" id="KW-1133">Transmembrane helix</keyword>
<comment type="similarity">
    <text evidence="3">Belongs to the glycosyl hydrolase 76 family.</text>
</comment>
<dbReference type="GO" id="GO:0005506">
    <property type="term" value="F:iron ion binding"/>
    <property type="evidence" value="ECO:0007669"/>
    <property type="project" value="InterPro"/>
</dbReference>
<evidence type="ECO:0000256" key="1">
    <source>
        <dbReference type="ARBA" id="ARBA00001452"/>
    </source>
</evidence>
<evidence type="ECO:0000256" key="10">
    <source>
        <dbReference type="PIRSR" id="PIRSR619791-2"/>
    </source>
</evidence>
<evidence type="ECO:0000256" key="11">
    <source>
        <dbReference type="SAM" id="MobiDB-lite"/>
    </source>
</evidence>
<dbReference type="GO" id="GO:0008496">
    <property type="term" value="F:mannan endo-1,6-alpha-mannosidase activity"/>
    <property type="evidence" value="ECO:0007669"/>
    <property type="project" value="UniProtKB-EC"/>
</dbReference>
<evidence type="ECO:0000256" key="12">
    <source>
        <dbReference type="SAM" id="Phobius"/>
    </source>
</evidence>
<organism evidence="13 14">
    <name type="scientific">Metarhizium rileyi (strain RCEF 4871)</name>
    <name type="common">Nomuraea rileyi</name>
    <dbReference type="NCBI Taxonomy" id="1649241"/>
    <lineage>
        <taxon>Eukaryota</taxon>
        <taxon>Fungi</taxon>
        <taxon>Dikarya</taxon>
        <taxon>Ascomycota</taxon>
        <taxon>Pezizomycotina</taxon>
        <taxon>Sordariomycetes</taxon>
        <taxon>Hypocreomycetidae</taxon>
        <taxon>Hypocreales</taxon>
        <taxon>Clavicipitaceae</taxon>
        <taxon>Metarhizium</taxon>
    </lineage>
</organism>
<sequence>MSFDEKYQAGESYGAESNASKAVSLDDPAAVAAAIIKDYAGARCAASLPQLIELVKSLKNADQPSDDRKGNTELIIGILAALPRTSRIRAQLTSKLIDTLWNNLQHPPLSYVSGDAKYEVIGSKGPTVEDDHSTYDTIEYNEPSTNILLREEIPRAPDGIQQYRMPDGSFNNIMAPHLGRAGSSYAKSVRSSKHLHGVRPDAGQLFDLLMAREDDSFRENPEGISSMLFYHASIIIHDIFRTSRTDMAKSDTSSYLDLAPLYGSSLRDQLKIRTMSEGKLKPDTFHEKRLLGQPAGVNVMLVLYNRLHNYVAEVLLKINENGRFTLACTSAASAENRAKAAAKQDHDLFNTARLIVCAMYASIALGDYLRAIINLHNSNTDWSLDPRMEIGKQFDSQGVPRGVGNQVSVEFNLLYRFHSCISRKDERWINEFFLKLFPNHDEASLQNISMPELGKALLEYEKSIPEEPSHRTFSGLKRQDDGRFKNEELVHILKEAMEDPAGAFGSHMVPKALKIIEIQGILQARKWGCASLNEFRQFFKLQPYKTFSDITSDKEIAYRLEKLYTDPDMVEMYPGMMIEDIKPARKPGMGICPTYTVGRAVLSDAITLIRSDRFLTVDFTASNLTAWGMNEITGDPKTLGGSMLYKLIQRGLSGWFPFNSIAVMQPMYTKEANIKIAKELSTFDQYTLDDPKPPLIPVAVTTWAGIKQVLGDLKTFPLGWGTVLDHIFNGKRDIGWFMLSGNEARNFEHREKTAQAFSKLPDLEHTVYGFIEKVGAELLKKADFELKDGVHQVDIIRDVAIPLNTQFTSDLFYFDLRTDENPDGTLSVSELYKSMVNLRIWATNNTDSAESWNRRRRAAEGAKVMIDSTRKLVDEVVHSRGYGLGLSAALHKKFSRQAYLKDKSLRTLGFKLVDALLAQGASAENVVDQLWLLAFGEIGVLVTTFYEIMEFFLRPENKSIWAEVQDVAQEGHVAKLFTYVAEAQRLTSPFRIIRYPASVVEVEGKSVGPQNVLVLDIADAGRDPAEVPAAKDFDPTRKQPEISWYSTGQHSCFGRHMAGTFLTGLVKLVAGLKNLRSAPGPLGVVKTINLGAEKIYLNDSWSYFAFNTSTWKVQFDGYGKGVSDKGEQQSAEVDMQQYYFALQKRKAELLDVNNKESIKNAASNTVWNMMTYYHGNETGEIPGSFPTKWWEGSALLLVLIQYWHFTGDTTYNEVLSEALQWQSGDDGDYMPKNYSAYLGNDDQMFWGVAAMTAAELKLPDRPKGFSWLSLAQGVYNTQIARWDTSACGGGLRWQLFPYQGGFTLKNSISNGGLFQIAARLYRYTNDKQYLDWANKVWDWSIKSPLVDTETWNIADSTNINDCSSQGNEQWSYNYGTYLMGAAYLYNSTSGAEQAKWKTVVDGVLGVLLELFFPEEDGGIFQEVTCEKTQQCNFNEILFKGVTSSWLSFTGLLVPDTYDKIMAKLKLSAVAAAKTCTGPKANACGIMWYTSSHDGSEGMEQQISVSDILVAILVEHGQSSQPGPVTAKTGGKSTSNPEAGKPDAPGARRRGPKPITGGDKFGAAVITLLFIGFWTWGIVWLLAGDLVASSFFGRKILG</sequence>
<keyword evidence="7 12" id="KW-0472">Membrane</keyword>
<dbReference type="SUPFAM" id="SSF48113">
    <property type="entry name" value="Heme-dependent peroxidases"/>
    <property type="match status" value="1"/>
</dbReference>
<dbReference type="CDD" id="cd09817">
    <property type="entry name" value="linoleate_diol_synthase_like"/>
    <property type="match status" value="1"/>
</dbReference>
<dbReference type="Proteomes" id="UP000243498">
    <property type="component" value="Unassembled WGS sequence"/>
</dbReference>
<dbReference type="Pfam" id="PF03663">
    <property type="entry name" value="Glyco_hydro_76"/>
    <property type="match status" value="1"/>
</dbReference>
<dbReference type="GO" id="GO:0012505">
    <property type="term" value="C:endomembrane system"/>
    <property type="evidence" value="ECO:0007669"/>
    <property type="project" value="UniProtKB-SubCell"/>
</dbReference>
<dbReference type="InterPro" id="IPR019791">
    <property type="entry name" value="Haem_peroxidase_animal"/>
</dbReference>
<dbReference type="SUPFAM" id="SSF48208">
    <property type="entry name" value="Six-hairpin glycosidases"/>
    <property type="match status" value="1"/>
</dbReference>
<evidence type="ECO:0000313" key="14">
    <source>
        <dbReference type="Proteomes" id="UP000243498"/>
    </source>
</evidence>
<dbReference type="OrthoDB" id="823504at2759"/>
<accession>A0A162JMC0</accession>
<keyword evidence="10" id="KW-0349">Heme</keyword>
<dbReference type="GO" id="GO:0004601">
    <property type="term" value="F:peroxidase activity"/>
    <property type="evidence" value="ECO:0007669"/>
    <property type="project" value="InterPro"/>
</dbReference>
<proteinExistence type="inferred from homology"/>
<dbReference type="GO" id="GO:0004497">
    <property type="term" value="F:monooxygenase activity"/>
    <property type="evidence" value="ECO:0007669"/>
    <property type="project" value="InterPro"/>
</dbReference>
<dbReference type="InterPro" id="IPR010255">
    <property type="entry name" value="Haem_peroxidase_sf"/>
</dbReference>
<dbReference type="GO" id="GO:0016052">
    <property type="term" value="P:carbohydrate catabolic process"/>
    <property type="evidence" value="ECO:0007669"/>
    <property type="project" value="InterPro"/>
</dbReference>
<evidence type="ECO:0000256" key="3">
    <source>
        <dbReference type="ARBA" id="ARBA00009699"/>
    </source>
</evidence>
<dbReference type="OMA" id="YEIMEFF"/>
<evidence type="ECO:0000313" key="13">
    <source>
        <dbReference type="EMBL" id="OAA44133.1"/>
    </source>
</evidence>
<dbReference type="GO" id="GO:0016705">
    <property type="term" value="F:oxidoreductase activity, acting on paired donors, with incorporation or reduction of molecular oxygen"/>
    <property type="evidence" value="ECO:0007669"/>
    <property type="project" value="InterPro"/>
</dbReference>
<comment type="caution">
    <text evidence="13">The sequence shown here is derived from an EMBL/GenBank/DDBJ whole genome shotgun (WGS) entry which is preliminary data.</text>
</comment>
<keyword evidence="8" id="KW-0325">Glycoprotein</keyword>
<reference evidence="13 14" key="1">
    <citation type="journal article" date="2016" name="Genome Biol. Evol.">
        <title>Divergent and convergent evolution of fungal pathogenicity.</title>
        <authorList>
            <person name="Shang Y."/>
            <person name="Xiao G."/>
            <person name="Zheng P."/>
            <person name="Cen K."/>
            <person name="Zhan S."/>
            <person name="Wang C."/>
        </authorList>
    </citation>
    <scope>NUCLEOTIDE SEQUENCE [LARGE SCALE GENOMIC DNA]</scope>
    <source>
        <strain evidence="13 14">RCEF 4871</strain>
    </source>
</reference>
<evidence type="ECO:0000256" key="8">
    <source>
        <dbReference type="ARBA" id="ARBA00023180"/>
    </source>
</evidence>
<evidence type="ECO:0000256" key="9">
    <source>
        <dbReference type="ARBA" id="ARBA00023295"/>
    </source>
</evidence>
<keyword evidence="14" id="KW-1185">Reference proteome</keyword>
<keyword evidence="12" id="KW-0812">Transmembrane</keyword>
<gene>
    <name evidence="13" type="ORF">NOR_03861</name>
</gene>
<feature type="binding site" description="axial binding residue" evidence="10">
    <location>
        <position position="418"/>
    </location>
    <ligand>
        <name>heme b</name>
        <dbReference type="ChEBI" id="CHEBI:60344"/>
    </ligand>
    <ligandPart>
        <name>Fe</name>
        <dbReference type="ChEBI" id="CHEBI:18248"/>
    </ligandPart>
</feature>
<dbReference type="PANTHER" id="PTHR12145:SF37">
    <property type="entry name" value="MANNAN ENDO-1,6-ALPHA-MANNOSIDASE"/>
    <property type="match status" value="1"/>
</dbReference>
<dbReference type="InterPro" id="IPR036396">
    <property type="entry name" value="Cyt_P450_sf"/>
</dbReference>
<dbReference type="EC" id="3.2.1.101" evidence="4"/>
<keyword evidence="5" id="KW-0732">Signal</keyword>
<dbReference type="InterPro" id="IPR034812">
    <property type="entry name" value="Ppo-like_N"/>
</dbReference>
<dbReference type="InterPro" id="IPR008928">
    <property type="entry name" value="6-hairpin_glycosidase_sf"/>
</dbReference>
<dbReference type="InterPro" id="IPR005198">
    <property type="entry name" value="Glyco_hydro_76"/>
</dbReference>
<dbReference type="CDD" id="cd20612">
    <property type="entry name" value="CYP_LDS-like_C"/>
    <property type="match status" value="1"/>
</dbReference>